<proteinExistence type="predicted"/>
<evidence type="ECO:0000313" key="3">
    <source>
        <dbReference type="EMBL" id="KKA23148.1"/>
    </source>
</evidence>
<keyword evidence="4" id="KW-1185">Reference proteome</keyword>
<name>A0A0F4YZV2_RASE3</name>
<comment type="caution">
    <text evidence="3">The sequence shown here is derived from an EMBL/GenBank/DDBJ whole genome shotgun (WGS) entry which is preliminary data.</text>
</comment>
<evidence type="ECO:0000256" key="2">
    <source>
        <dbReference type="SAM" id="SignalP"/>
    </source>
</evidence>
<protein>
    <submittedName>
        <fullName evidence="3">Uncharacterized protein</fullName>
    </submittedName>
</protein>
<accession>A0A0F4YZV2</accession>
<dbReference type="Proteomes" id="UP000053958">
    <property type="component" value="Unassembled WGS sequence"/>
</dbReference>
<feature type="chain" id="PRO_5002482343" evidence="2">
    <location>
        <begin position="28"/>
        <end position="205"/>
    </location>
</feature>
<feature type="region of interest" description="Disordered" evidence="1">
    <location>
        <begin position="181"/>
        <end position="205"/>
    </location>
</feature>
<dbReference type="RefSeq" id="XP_013329760.1">
    <property type="nucleotide sequence ID" value="XM_013474306.1"/>
</dbReference>
<reference evidence="3 4" key="1">
    <citation type="submission" date="2015-04" db="EMBL/GenBank/DDBJ databases">
        <authorList>
            <person name="Heijne W.H."/>
            <person name="Fedorova N.D."/>
            <person name="Nierman W.C."/>
            <person name="Vollebregt A.W."/>
            <person name="Zhao Z."/>
            <person name="Wu L."/>
            <person name="Kumar M."/>
            <person name="Stam H."/>
            <person name="van den Berg M.A."/>
            <person name="Pel H.J."/>
        </authorList>
    </citation>
    <scope>NUCLEOTIDE SEQUENCE [LARGE SCALE GENOMIC DNA]</scope>
    <source>
        <strain evidence="3 4">CBS 393.64</strain>
    </source>
</reference>
<organism evidence="3 4">
    <name type="scientific">Rasamsonia emersonii (strain ATCC 16479 / CBS 393.64 / IMI 116815)</name>
    <dbReference type="NCBI Taxonomy" id="1408163"/>
    <lineage>
        <taxon>Eukaryota</taxon>
        <taxon>Fungi</taxon>
        <taxon>Dikarya</taxon>
        <taxon>Ascomycota</taxon>
        <taxon>Pezizomycotina</taxon>
        <taxon>Eurotiomycetes</taxon>
        <taxon>Eurotiomycetidae</taxon>
        <taxon>Eurotiales</taxon>
        <taxon>Trichocomaceae</taxon>
        <taxon>Rasamsonia</taxon>
    </lineage>
</organism>
<gene>
    <name evidence="3" type="ORF">T310_2874</name>
</gene>
<evidence type="ECO:0000256" key="1">
    <source>
        <dbReference type="SAM" id="MobiDB-lite"/>
    </source>
</evidence>
<dbReference type="AlphaFoldDB" id="A0A0F4YZV2"/>
<evidence type="ECO:0000313" key="4">
    <source>
        <dbReference type="Proteomes" id="UP000053958"/>
    </source>
</evidence>
<dbReference type="EMBL" id="LASV01000111">
    <property type="protein sequence ID" value="KKA23148.1"/>
    <property type="molecule type" value="Genomic_DNA"/>
</dbReference>
<feature type="signal peptide" evidence="2">
    <location>
        <begin position="1"/>
        <end position="27"/>
    </location>
</feature>
<keyword evidence="2" id="KW-0732">Signal</keyword>
<sequence>MANNFLTVLSTILVELCLLDRNIPAAANSHLYASVNSHAHHYPGDIWRCRIPDDNAPTHVTLSDAWASLPATTNSESRPADFAGAGKASTQIEAYHTSVFCLALKIFPPVAQWCLFFIFSSLVDPGVDFEIAGLFPKKTGATLDTRLCHSLTHRGPSLSCPAARKHNHGWMKADSYHACKDRSEAQNHGRNPPGDLLDNPWVNYS</sequence>
<dbReference type="GeneID" id="25315225"/>